<dbReference type="PANTHER" id="PTHR40254">
    <property type="entry name" value="BLR0577 PROTEIN"/>
    <property type="match status" value="1"/>
</dbReference>
<dbReference type="SUPFAM" id="SSF51905">
    <property type="entry name" value="FAD/NAD(P)-binding domain"/>
    <property type="match status" value="1"/>
</dbReference>
<dbReference type="InterPro" id="IPR036188">
    <property type="entry name" value="FAD/NAD-bd_sf"/>
</dbReference>
<dbReference type="Proteomes" id="UP000280008">
    <property type="component" value="Unassembled WGS sequence"/>
</dbReference>
<reference evidence="2 3" key="1">
    <citation type="submission" date="2018-10" db="EMBL/GenBank/DDBJ databases">
        <title>Sequencing the genomes of 1000 actinobacteria strains.</title>
        <authorList>
            <person name="Klenk H.-P."/>
        </authorList>
    </citation>
    <scope>NUCLEOTIDE SEQUENCE [LARGE SCALE GENOMIC DNA]</scope>
    <source>
        <strain evidence="2 3">DSM 17894</strain>
    </source>
</reference>
<protein>
    <submittedName>
        <fullName evidence="2">Putative NAD(P)/FAD-binding protein YdhS</fullName>
    </submittedName>
</protein>
<dbReference type="OrthoDB" id="101972at2"/>
<evidence type="ECO:0000313" key="3">
    <source>
        <dbReference type="Proteomes" id="UP000280008"/>
    </source>
</evidence>
<dbReference type="InterPro" id="IPR038732">
    <property type="entry name" value="HpyO/CreE_NAD-binding"/>
</dbReference>
<comment type="caution">
    <text evidence="2">The sequence shown here is derived from an EMBL/GenBank/DDBJ whole genome shotgun (WGS) entry which is preliminary data.</text>
</comment>
<dbReference type="RefSeq" id="WP_147430251.1">
    <property type="nucleotide sequence ID" value="NZ_RBKS01000001.1"/>
</dbReference>
<proteinExistence type="predicted"/>
<dbReference type="Gene3D" id="3.50.50.60">
    <property type="entry name" value="FAD/NAD(P)-binding domain"/>
    <property type="match status" value="1"/>
</dbReference>
<gene>
    <name evidence="2" type="ORF">C8E83_3825</name>
</gene>
<organism evidence="2 3">
    <name type="scientific">Frondihabitans australicus</name>
    <dbReference type="NCBI Taxonomy" id="386892"/>
    <lineage>
        <taxon>Bacteria</taxon>
        <taxon>Bacillati</taxon>
        <taxon>Actinomycetota</taxon>
        <taxon>Actinomycetes</taxon>
        <taxon>Micrococcales</taxon>
        <taxon>Microbacteriaceae</taxon>
        <taxon>Frondihabitans</taxon>
    </lineage>
</organism>
<dbReference type="InterPro" id="IPR052189">
    <property type="entry name" value="L-asp_N-monooxygenase_NS-form"/>
</dbReference>
<dbReference type="Pfam" id="PF13454">
    <property type="entry name" value="NAD_binding_9"/>
    <property type="match status" value="1"/>
</dbReference>
<sequence>MGSHASSTPESIVIVGGGASAVYVTHALRERAAALGVPAPRITVVGREAEVGRGLAYGRADDHHRLNSPAGKMSLSATDDAAFLRYLDRVGWRDVDGSAAGAGTYVPRRVFGDYVAEAFAELSATPESGVSFVHGDVVDVVEVVDVSDSGEAEATAAPVSVTLADGSVLTADRVVLALGNPSPGPVPANADRIVDDPWAPGALDGVTGRDRVLLVGTGLTMIDVATSLARQEPGVHLTATSRHLLLPAVHLAGPATPGPGLGDEVATLGGMASLFAAQLREAKAAGAPWQTVIDGMRPQMQDLWLRLSIADRERFLAHGARRWDVHRHRMAPTVWAELSGLIEDGTLTLRAVDADERFDVAVNCTGPASVASSGWNPLVDALLATGALTADPTGIGVAATRTGALVGSDGTASDRLYTIGAALKGALWETVAIGEVRLMAYRMADAMLASATASVDDAAEVVA</sequence>
<accession>A0A495IMI1</accession>
<dbReference type="AlphaFoldDB" id="A0A495IMI1"/>
<feature type="domain" description="FAD-dependent urate hydroxylase HpyO/Asp monooxygenase CreE-like FAD/NAD(P)-binding" evidence="1">
    <location>
        <begin position="13"/>
        <end position="180"/>
    </location>
</feature>
<name>A0A495IMI1_9MICO</name>
<keyword evidence="3" id="KW-1185">Reference proteome</keyword>
<dbReference type="PANTHER" id="PTHR40254:SF1">
    <property type="entry name" value="BLR0577 PROTEIN"/>
    <property type="match status" value="1"/>
</dbReference>
<evidence type="ECO:0000313" key="2">
    <source>
        <dbReference type="EMBL" id="RKR76648.1"/>
    </source>
</evidence>
<evidence type="ECO:0000259" key="1">
    <source>
        <dbReference type="Pfam" id="PF13454"/>
    </source>
</evidence>
<dbReference type="EMBL" id="RBKS01000001">
    <property type="protein sequence ID" value="RKR76648.1"/>
    <property type="molecule type" value="Genomic_DNA"/>
</dbReference>